<reference evidence="1 2" key="1">
    <citation type="journal article" date="2011" name="Stand. Genomic Sci.">
        <title>Complete genome sequence of Haliscomenobacter hydrossis type strain (O).</title>
        <authorList>
            <consortium name="US DOE Joint Genome Institute (JGI-PGF)"/>
            <person name="Daligault H."/>
            <person name="Lapidus A."/>
            <person name="Zeytun A."/>
            <person name="Nolan M."/>
            <person name="Lucas S."/>
            <person name="Del Rio T.G."/>
            <person name="Tice H."/>
            <person name="Cheng J.F."/>
            <person name="Tapia R."/>
            <person name="Han C."/>
            <person name="Goodwin L."/>
            <person name="Pitluck S."/>
            <person name="Liolios K."/>
            <person name="Pagani I."/>
            <person name="Ivanova N."/>
            <person name="Huntemann M."/>
            <person name="Mavromatis K."/>
            <person name="Mikhailova N."/>
            <person name="Pati A."/>
            <person name="Chen A."/>
            <person name="Palaniappan K."/>
            <person name="Land M."/>
            <person name="Hauser L."/>
            <person name="Brambilla E.M."/>
            <person name="Rohde M."/>
            <person name="Verbarg S."/>
            <person name="Goker M."/>
            <person name="Bristow J."/>
            <person name="Eisen J.A."/>
            <person name="Markowitz V."/>
            <person name="Hugenholtz P."/>
            <person name="Kyrpides N.C."/>
            <person name="Klenk H.P."/>
            <person name="Woyke T."/>
        </authorList>
    </citation>
    <scope>NUCLEOTIDE SEQUENCE [LARGE SCALE GENOMIC DNA]</scope>
    <source>
        <strain evidence="2">ATCC 27775 / DSM 1100 / LMG 10767 / O</strain>
    </source>
</reference>
<evidence type="ECO:0000313" key="2">
    <source>
        <dbReference type="Proteomes" id="UP000008461"/>
    </source>
</evidence>
<dbReference type="Proteomes" id="UP000008461">
    <property type="component" value="Chromosome"/>
</dbReference>
<dbReference type="EMBL" id="CP002691">
    <property type="protein sequence ID" value="AEE53061.1"/>
    <property type="molecule type" value="Genomic_DNA"/>
</dbReference>
<dbReference type="STRING" id="760192.Halhy_5235"/>
<evidence type="ECO:0000313" key="1">
    <source>
        <dbReference type="EMBL" id="AEE53061.1"/>
    </source>
</evidence>
<dbReference type="RefSeq" id="WP_013767596.1">
    <property type="nucleotide sequence ID" value="NC_015510.1"/>
</dbReference>
<sequence length="136" mass="15157">MKDSIPVFDPAVEGAIGHFDLGFVQRIGEHSAFLKALSDLWTMALYKLRKAQGLQEQGDGPILFSTDGAVQVLKELCAKDPTLKQAVFQEPFGFAQSGEIERAFVQVFGDGVYLLWRDAFEKEQFGKCLVMLKKLV</sequence>
<name>F4L601_HALH1</name>
<dbReference type="KEGG" id="hhy:Halhy_5235"/>
<gene>
    <name evidence="1" type="ordered locus">Halhy_5235</name>
</gene>
<proteinExistence type="predicted"/>
<keyword evidence="2" id="KW-1185">Reference proteome</keyword>
<organism evidence="1 2">
    <name type="scientific">Haliscomenobacter hydrossis (strain ATCC 27775 / DSM 1100 / LMG 10767 / O)</name>
    <dbReference type="NCBI Taxonomy" id="760192"/>
    <lineage>
        <taxon>Bacteria</taxon>
        <taxon>Pseudomonadati</taxon>
        <taxon>Bacteroidota</taxon>
        <taxon>Saprospiria</taxon>
        <taxon>Saprospirales</taxon>
        <taxon>Haliscomenobacteraceae</taxon>
        <taxon>Haliscomenobacter</taxon>
    </lineage>
</organism>
<protein>
    <submittedName>
        <fullName evidence="1">Uncharacterized protein</fullName>
    </submittedName>
</protein>
<dbReference type="AlphaFoldDB" id="F4L601"/>
<reference key="2">
    <citation type="submission" date="2011-04" db="EMBL/GenBank/DDBJ databases">
        <title>Complete sequence of chromosome of Haliscomenobacter hydrossis DSM 1100.</title>
        <authorList>
            <consortium name="US DOE Joint Genome Institute (JGI-PGF)"/>
            <person name="Lucas S."/>
            <person name="Han J."/>
            <person name="Lapidus A."/>
            <person name="Bruce D."/>
            <person name="Goodwin L."/>
            <person name="Pitluck S."/>
            <person name="Peters L."/>
            <person name="Kyrpides N."/>
            <person name="Mavromatis K."/>
            <person name="Ivanova N."/>
            <person name="Ovchinnikova G."/>
            <person name="Pagani I."/>
            <person name="Daligault H."/>
            <person name="Detter J.C."/>
            <person name="Han C."/>
            <person name="Land M."/>
            <person name="Hauser L."/>
            <person name="Markowitz V."/>
            <person name="Cheng J.-F."/>
            <person name="Hugenholtz P."/>
            <person name="Woyke T."/>
            <person name="Wu D."/>
            <person name="Verbarg S."/>
            <person name="Frueling A."/>
            <person name="Brambilla E."/>
            <person name="Klenk H.-P."/>
            <person name="Eisen J.A."/>
        </authorList>
    </citation>
    <scope>NUCLEOTIDE SEQUENCE</scope>
    <source>
        <strain>DSM 1100</strain>
    </source>
</reference>
<accession>F4L601</accession>
<dbReference type="HOGENOM" id="CLU_1872548_0_0_10"/>